<sequence length="99" mass="11409">MDAVDERFARWTERLRTILASTDEGTRQAEMDNACDEMWIDDPRLIAYWENCIDGCCPTGELVLARLVHPQVSAPAMVRVFPELIRSSRTHRAVIFEEN</sequence>
<keyword evidence="2" id="KW-1185">Reference proteome</keyword>
<protein>
    <submittedName>
        <fullName evidence="1">Uncharacterized protein</fullName>
    </submittedName>
</protein>
<evidence type="ECO:0000313" key="1">
    <source>
        <dbReference type="EMBL" id="ATI18690.1"/>
    </source>
</evidence>
<name>A0A291LH32_9CAUD</name>
<dbReference type="Proteomes" id="UP000228562">
    <property type="component" value="Segment"/>
</dbReference>
<dbReference type="EMBL" id="MF766044">
    <property type="protein sequence ID" value="ATI18690.1"/>
    <property type="molecule type" value="Genomic_DNA"/>
</dbReference>
<organism evidence="1 2">
    <name type="scientific">Streptomyces phage Amethyst</name>
    <dbReference type="NCBI Taxonomy" id="2041205"/>
    <lineage>
        <taxon>Viruses</taxon>
        <taxon>Duplodnaviria</taxon>
        <taxon>Heunggongvirae</taxon>
        <taxon>Uroviricota</taxon>
        <taxon>Caudoviricetes</taxon>
        <taxon>Arquatrovirinae</taxon>
        <taxon>Omarvirus</taxon>
        <taxon>Omarvirus amethyst</taxon>
    </lineage>
</organism>
<proteinExistence type="predicted"/>
<reference evidence="1 2" key="1">
    <citation type="submission" date="2017-08" db="EMBL/GenBank/DDBJ databases">
        <authorList>
            <person name="Spangler E.H."/>
            <person name="Amajor V.O."/>
            <person name="Gomez X.D."/>
            <person name="Bhuiyan S."/>
            <person name="Layton S.R."/>
            <person name="Kim T."/>
            <person name="Hughes L.E."/>
            <person name="Garlena R.A."/>
            <person name="Russell D.A."/>
            <person name="Pope W.H."/>
            <person name="Jacobs-Sera D."/>
            <person name="Hendrix R.W."/>
            <person name="Hatfull G.F."/>
        </authorList>
    </citation>
    <scope>NUCLEOTIDE SEQUENCE [LARGE SCALE GENOMIC DNA]</scope>
</reference>
<gene>
    <name evidence="1" type="ORF">SEA_AMETHYST_70</name>
</gene>
<evidence type="ECO:0000313" key="2">
    <source>
        <dbReference type="Proteomes" id="UP000228562"/>
    </source>
</evidence>
<accession>A0A291LH32</accession>